<proteinExistence type="predicted"/>
<keyword evidence="4" id="KW-0378">Hydrolase</keyword>
<evidence type="ECO:0000256" key="1">
    <source>
        <dbReference type="ARBA" id="ARBA00004123"/>
    </source>
</evidence>
<dbReference type="FunFam" id="1.25.10.10:FF:000787">
    <property type="entry name" value="TATA-binding protein-associated factor BTAF1"/>
    <property type="match status" value="1"/>
</dbReference>
<dbReference type="InterPro" id="IPR022707">
    <property type="entry name" value="Mot1_central_dom"/>
</dbReference>
<dbReference type="GO" id="GO:0003677">
    <property type="term" value="F:DNA binding"/>
    <property type="evidence" value="ECO:0007669"/>
    <property type="project" value="UniProtKB-KW"/>
</dbReference>
<keyword evidence="2" id="KW-0677">Repeat</keyword>
<dbReference type="FunFam" id="3.40.50.10810:FF:000009">
    <property type="entry name" value="B-TFIID TATA-box-binding protein-associated factor 1"/>
    <property type="match status" value="1"/>
</dbReference>
<dbReference type="CDD" id="cd17999">
    <property type="entry name" value="DEXHc_Mot1"/>
    <property type="match status" value="1"/>
</dbReference>
<dbReference type="InterPro" id="IPR016024">
    <property type="entry name" value="ARM-type_fold"/>
</dbReference>
<evidence type="ECO:0000256" key="2">
    <source>
        <dbReference type="ARBA" id="ARBA00022737"/>
    </source>
</evidence>
<sequence length="1781" mass="197877">MQPFLEVNHDEDCLEHDGDARWPFHGFFEQLILDLFDPVWEVRHGSVMALREILTHQGASAGVSMSYLSWDGALFVELEDKGISNTMKREREIDLNMQVSSDGLQPNLKRPKFEDVSSSTMANIVSSTEVSNFDVCMKVDHGGNLPSGLDNGQLNVTSVKVEPESFLDGVRYSCEDAADNIEMKVYAEDQVSTGKADMLKNIPENCELMNLVKLARHSWLKNCEFLQECAIRLLCVLSLDRFGDYVSDQVVAPVRETCAQALGAVFKYMHPTLVHETLNILLKMQCRPEWEIRHGSLLGIKYLVAVRQEMLHDLLGSILPACKIGLEDPDDDVRAVAADALIPTAAAIVALEDHVLHPIVMLLWDILLDLDDLSPSTSSVMNLLAEIYSQEEMIPKMFGALTLKENQEFDLNEVGCGDDAGGIISRENPYILSTLAPRLWPFMRHSITSVRYSAIRTLERLLEAGSKQNISEPYNTSFWPSFILGDTLRIVYQNLLLESNEEILQCSERVWRLLLQCPEGDLENAARSYMSSWIELATTPYGSALDATKMFWPVALPRKSHFRAAAKMRAVKLESENCRNIVLESATGIVSQERIGDVSINSIKIIVGADVEMSVTNTRVVTASALGIFASKLQLGSMQNVIDPLWNALASSSGVQRQVASMVLISWFKEMKSRDVCQISAVAPTFPSYLKEWLLDLLACSNPAFPTKDSLLPYAELSRTYSKMRSEATQLLRAIESPVMFKDLLTTIKIDLESLSADDAINFASKIPTLFNDNVGSESLGGQIVDDVESSKQRLLTTSGYLKCVQSNLHVTVSALVAAAVVWMSELPARLNPIILPLMASIKREQEEILQQKAAEALAELICHCIARRPGPNDKLIKNICSLTCMDPCETPQAGVICSMEVIDDQGLLSFGSSIGKQKSKVHMLAGSEDRSRVEGFISRRGSELALRHLCDKFGVSLFERLPKLWDCLTEVLKPSSTEVLSPADENEVMIDIESIKDPQILINNIQVVRSIAPMLNEALKPKLLTLLPYIFKCVCHSHIAVRLAASRCITSMAKSMTKDVMGAVIKNAIPMLGDMTSVHARQGSGMLISLLVQGLGAELVPYAPLLVVPLLKCMSDCDQSVRQSVTHSFAALVPLLPLARGLPPPDGVNEDLSGNAEDARFLEQLLDNSHIDDYKLHTELKVTLRRYQQEGINWLSFLKRFKLHGILCDDMGLGKTLQASAIVASDIVEHQTLNISEDLPPSLIVCPSTLVGHWAFEIEKYIDDSVVSTLQYVGSAQERISLRGHFNKHNVVITSYDVIRKDIDNLGHLLWNYCILDEGHIIKNAKSKITHAVKQLKAQHRLILSGTPIQNNIMDLWSLFDFLMPGFLGTERQFQATYGKPLLAARDSKCSAKDAEAGALAMEALHKQVMPFLLRRTKDEVLSDLPEKIIQDRYCDLSPVQLKLYERFSGADVRQEISSVVKRNESAEKGEGSSSTKASSHIFQALQYLLKLCGHPLLVIGEKVPDSLKLLLSELLPANSDITSELHRLHHSPKLVALQEILEECGIGADSSSSEGAITVGQHRVLIFAQHKAFLDIIERDLFHTHMKNVTYLRLDGSVQPEKRFEIVKTFNSDPTIDALLLTTHVGGLGLNLTSADTLIFMEHDWNPMRDHQAMDRAHRLGQRKVVNVHRLIMRGTLEEKVMSLQRFKVSVANAVINAENASMKTMNTDQLLDLFTSVETSKKGASVLKHSDRNVDGDTKLVGSGKGLKAILGGLDELWDHSQYTEEYNLNQFLAKLNG</sequence>
<keyword evidence="6" id="KW-0067">ATP-binding</keyword>
<dbReference type="InterPro" id="IPR014001">
    <property type="entry name" value="Helicase_ATP-bd"/>
</dbReference>
<evidence type="ECO:0000256" key="6">
    <source>
        <dbReference type="ARBA" id="ARBA00022840"/>
    </source>
</evidence>
<evidence type="ECO:0000259" key="10">
    <source>
        <dbReference type="PROSITE" id="PS51194"/>
    </source>
</evidence>
<dbReference type="InterPro" id="IPR011989">
    <property type="entry name" value="ARM-like"/>
</dbReference>
<dbReference type="Gene3D" id="1.25.10.10">
    <property type="entry name" value="Leucine-rich Repeat Variant"/>
    <property type="match status" value="2"/>
</dbReference>
<evidence type="ECO:0000259" key="9">
    <source>
        <dbReference type="PROSITE" id="PS51192"/>
    </source>
</evidence>
<dbReference type="InterPro" id="IPR049730">
    <property type="entry name" value="SNF2/RAD54-like_C"/>
</dbReference>
<gene>
    <name evidence="11" type="ORF">FSB_LOCUS17937</name>
</gene>
<feature type="domain" description="Helicase ATP-binding" evidence="9">
    <location>
        <begin position="1197"/>
        <end position="1367"/>
    </location>
</feature>
<evidence type="ECO:0000313" key="11">
    <source>
        <dbReference type="EMBL" id="SPC90055.1"/>
    </source>
</evidence>
<dbReference type="InterPro" id="IPR044078">
    <property type="entry name" value="Mot1_ATP-bd"/>
</dbReference>
<dbReference type="InterPro" id="IPR000330">
    <property type="entry name" value="SNF2_N"/>
</dbReference>
<dbReference type="GO" id="GO:0004386">
    <property type="term" value="F:helicase activity"/>
    <property type="evidence" value="ECO:0007669"/>
    <property type="project" value="UniProtKB-KW"/>
</dbReference>
<name>A0A2N9FSD7_FAGSY</name>
<dbReference type="SMART" id="SM00487">
    <property type="entry name" value="DEXDc"/>
    <property type="match status" value="1"/>
</dbReference>
<dbReference type="SUPFAM" id="SSF52540">
    <property type="entry name" value="P-loop containing nucleoside triphosphate hydrolases"/>
    <property type="match status" value="2"/>
</dbReference>
<dbReference type="Gene3D" id="3.40.50.10810">
    <property type="entry name" value="Tandem AAA-ATPase domain"/>
    <property type="match status" value="1"/>
</dbReference>
<comment type="subcellular location">
    <subcellularLocation>
        <location evidence="1">Nucleus</location>
    </subcellularLocation>
</comment>
<organism evidence="11">
    <name type="scientific">Fagus sylvatica</name>
    <name type="common">Beechnut</name>
    <dbReference type="NCBI Taxonomy" id="28930"/>
    <lineage>
        <taxon>Eukaryota</taxon>
        <taxon>Viridiplantae</taxon>
        <taxon>Streptophyta</taxon>
        <taxon>Embryophyta</taxon>
        <taxon>Tracheophyta</taxon>
        <taxon>Spermatophyta</taxon>
        <taxon>Magnoliopsida</taxon>
        <taxon>eudicotyledons</taxon>
        <taxon>Gunneridae</taxon>
        <taxon>Pentapetalae</taxon>
        <taxon>rosids</taxon>
        <taxon>fabids</taxon>
        <taxon>Fagales</taxon>
        <taxon>Fagaceae</taxon>
        <taxon>Fagus</taxon>
    </lineage>
</organism>
<evidence type="ECO:0000256" key="4">
    <source>
        <dbReference type="ARBA" id="ARBA00022801"/>
    </source>
</evidence>
<evidence type="ECO:0000256" key="5">
    <source>
        <dbReference type="ARBA" id="ARBA00022806"/>
    </source>
</evidence>
<dbReference type="PROSITE" id="PS51194">
    <property type="entry name" value="HELICASE_CTER"/>
    <property type="match status" value="1"/>
</dbReference>
<dbReference type="CDD" id="cd18793">
    <property type="entry name" value="SF2_C_SNF"/>
    <property type="match status" value="1"/>
</dbReference>
<dbReference type="Pfam" id="PF24492">
    <property type="entry name" value="HEAT_ECM29"/>
    <property type="match status" value="1"/>
</dbReference>
<dbReference type="Pfam" id="PF12054">
    <property type="entry name" value="DUF3535"/>
    <property type="match status" value="1"/>
</dbReference>
<dbReference type="InterPro" id="IPR001650">
    <property type="entry name" value="Helicase_C-like"/>
</dbReference>
<dbReference type="EMBL" id="OIVN01001114">
    <property type="protein sequence ID" value="SPC90055.1"/>
    <property type="molecule type" value="Genomic_DNA"/>
</dbReference>
<dbReference type="PANTHER" id="PTHR36498">
    <property type="entry name" value="TATA-BINDING PROTEIN-ASSOCIATED FACTOR 172"/>
    <property type="match status" value="1"/>
</dbReference>
<evidence type="ECO:0008006" key="12">
    <source>
        <dbReference type="Google" id="ProtNLM"/>
    </source>
</evidence>
<keyword evidence="7" id="KW-0238">DNA-binding</keyword>
<dbReference type="PROSITE" id="PS51192">
    <property type="entry name" value="HELICASE_ATP_BIND_1"/>
    <property type="match status" value="1"/>
</dbReference>
<dbReference type="SMART" id="SM00490">
    <property type="entry name" value="HELICc"/>
    <property type="match status" value="1"/>
</dbReference>
<dbReference type="InterPro" id="IPR044972">
    <property type="entry name" value="Mot1"/>
</dbReference>
<dbReference type="GO" id="GO:0005524">
    <property type="term" value="F:ATP binding"/>
    <property type="evidence" value="ECO:0007669"/>
    <property type="project" value="UniProtKB-KW"/>
</dbReference>
<dbReference type="GO" id="GO:0017025">
    <property type="term" value="F:TBP-class protein binding"/>
    <property type="evidence" value="ECO:0007669"/>
    <property type="project" value="InterPro"/>
</dbReference>
<dbReference type="FunFam" id="3.40.50.300:FF:000428">
    <property type="entry name" value="TATA-binding protein-associated factor 172"/>
    <property type="match status" value="1"/>
</dbReference>
<dbReference type="InterPro" id="IPR038718">
    <property type="entry name" value="SNF2-like_sf"/>
</dbReference>
<dbReference type="PANTHER" id="PTHR36498:SF1">
    <property type="entry name" value="TATA-BINDING PROTEIN-ASSOCIATED FACTOR 172"/>
    <property type="match status" value="1"/>
</dbReference>
<keyword evidence="8" id="KW-0539">Nucleus</keyword>
<keyword evidence="5" id="KW-0347">Helicase</keyword>
<reference evidence="11" key="1">
    <citation type="submission" date="2018-02" db="EMBL/GenBank/DDBJ databases">
        <authorList>
            <person name="Cohen D.B."/>
            <person name="Kent A.D."/>
        </authorList>
    </citation>
    <scope>NUCLEOTIDE SEQUENCE</scope>
</reference>
<accession>A0A2N9FSD7</accession>
<dbReference type="InterPro" id="IPR027417">
    <property type="entry name" value="P-loop_NTPase"/>
</dbReference>
<evidence type="ECO:0000256" key="3">
    <source>
        <dbReference type="ARBA" id="ARBA00022741"/>
    </source>
</evidence>
<dbReference type="Pfam" id="PF00176">
    <property type="entry name" value="SNF2-rel_dom"/>
    <property type="match status" value="1"/>
</dbReference>
<protein>
    <recommendedName>
        <fullName evidence="12">TATA-binding protein-associated factor BTAF1</fullName>
    </recommendedName>
</protein>
<feature type="domain" description="Helicase C-terminal" evidence="10">
    <location>
        <begin position="1554"/>
        <end position="1709"/>
    </location>
</feature>
<dbReference type="GO" id="GO:0005634">
    <property type="term" value="C:nucleus"/>
    <property type="evidence" value="ECO:0007669"/>
    <property type="project" value="UniProtKB-SubCell"/>
</dbReference>
<dbReference type="SUPFAM" id="SSF48371">
    <property type="entry name" value="ARM repeat"/>
    <property type="match status" value="1"/>
</dbReference>
<dbReference type="GO" id="GO:0016887">
    <property type="term" value="F:ATP hydrolysis activity"/>
    <property type="evidence" value="ECO:0007669"/>
    <property type="project" value="InterPro"/>
</dbReference>
<dbReference type="InterPro" id="IPR055443">
    <property type="entry name" value="HEAT_ECM29"/>
</dbReference>
<keyword evidence="3" id="KW-0547">Nucleotide-binding</keyword>
<evidence type="ECO:0000256" key="7">
    <source>
        <dbReference type="ARBA" id="ARBA00023125"/>
    </source>
</evidence>
<dbReference type="Gene3D" id="3.40.50.300">
    <property type="entry name" value="P-loop containing nucleotide triphosphate hydrolases"/>
    <property type="match status" value="1"/>
</dbReference>
<evidence type="ECO:0000256" key="8">
    <source>
        <dbReference type="ARBA" id="ARBA00023242"/>
    </source>
</evidence>
<dbReference type="Pfam" id="PF00271">
    <property type="entry name" value="Helicase_C"/>
    <property type="match status" value="1"/>
</dbReference>